<feature type="domain" description="Peptidase S74" evidence="1">
    <location>
        <begin position="197"/>
        <end position="291"/>
    </location>
</feature>
<dbReference type="PROSITE" id="PS51688">
    <property type="entry name" value="ICA"/>
    <property type="match status" value="1"/>
</dbReference>
<protein>
    <recommendedName>
        <fullName evidence="1">Peptidase S74 domain-containing protein</fullName>
    </recommendedName>
</protein>
<proteinExistence type="predicted"/>
<accession>A0A6C0HJE3</accession>
<dbReference type="AlphaFoldDB" id="A0A6C0HJE3"/>
<reference evidence="2" key="1">
    <citation type="journal article" date="2020" name="Nature">
        <title>Giant virus diversity and host interactions through global metagenomics.</title>
        <authorList>
            <person name="Schulz F."/>
            <person name="Roux S."/>
            <person name="Paez-Espino D."/>
            <person name="Jungbluth S."/>
            <person name="Walsh D.A."/>
            <person name="Denef V.J."/>
            <person name="McMahon K.D."/>
            <person name="Konstantinidis K.T."/>
            <person name="Eloe-Fadrosh E.A."/>
            <person name="Kyrpides N.C."/>
            <person name="Woyke T."/>
        </authorList>
    </citation>
    <scope>NUCLEOTIDE SEQUENCE</scope>
    <source>
        <strain evidence="2">GVMAG-M-3300023184-120</strain>
    </source>
</reference>
<dbReference type="EMBL" id="MN739969">
    <property type="protein sequence ID" value="QHT80477.1"/>
    <property type="molecule type" value="Genomic_DNA"/>
</dbReference>
<name>A0A6C0HJE3_9ZZZZ</name>
<organism evidence="2">
    <name type="scientific">viral metagenome</name>
    <dbReference type="NCBI Taxonomy" id="1070528"/>
    <lineage>
        <taxon>unclassified sequences</taxon>
        <taxon>metagenomes</taxon>
        <taxon>organismal metagenomes</taxon>
    </lineage>
</organism>
<sequence length="309" mass="35278">MSGLTADVFYTRDYTVSNYFNTSGITPENYQDGTYIMRLGTFDATAGSILQLEIYFNGNNRMQNTAATDGTTPSKLLIMLEVYNGTVGRNIYGYGIQHGTWLNASISALQYLFYGTTRYDVWMYFNKNSYPFVHATTNGIWTSAFSVGKTQATGMDFDFGNSDLPSPTNLEGFFKIPILYKMNGGLIETTNGFNVSSSRRYKTNIEKLPEHYNLDMVLKMRPIVYQKKGEPGNETLYPGLIAEELHDLSGNLFILYQEGKPEALDYSRLTVLLISALQELNERLERLTRYFEEVKKKKHDRTFERKSQN</sequence>
<evidence type="ECO:0000259" key="1">
    <source>
        <dbReference type="PROSITE" id="PS51688"/>
    </source>
</evidence>
<dbReference type="Pfam" id="PF13884">
    <property type="entry name" value="Peptidase_S74"/>
    <property type="match status" value="1"/>
</dbReference>
<evidence type="ECO:0000313" key="2">
    <source>
        <dbReference type="EMBL" id="QHT80477.1"/>
    </source>
</evidence>
<dbReference type="InterPro" id="IPR030392">
    <property type="entry name" value="S74_ICA"/>
</dbReference>